<protein>
    <submittedName>
        <fullName evidence="1">Uncharacterized protein</fullName>
    </submittedName>
</protein>
<proteinExistence type="predicted"/>
<gene>
    <name evidence="1" type="ORF">MM415B02780_0005</name>
</gene>
<dbReference type="AlphaFoldDB" id="A0A6M3L1T2"/>
<sequence length="125" mass="14452">METMSEHMNEQRIIMTTMDMGPTSLAKVMLDWEEAYRREQCLRAVIEKSVLHLGKTQNVGNVRASYYRGRKTYDYERVGKDAPEEVIQRHEIVRIDWKAVCEDAGVSIDEVPYSQSEPSVTVKLV</sequence>
<dbReference type="EMBL" id="MT142771">
    <property type="protein sequence ID" value="QJA88329.1"/>
    <property type="molecule type" value="Genomic_DNA"/>
</dbReference>
<reference evidence="1" key="1">
    <citation type="submission" date="2020-03" db="EMBL/GenBank/DDBJ databases">
        <title>The deep terrestrial virosphere.</title>
        <authorList>
            <person name="Holmfeldt K."/>
            <person name="Nilsson E."/>
            <person name="Simone D."/>
            <person name="Lopez-Fernandez M."/>
            <person name="Wu X."/>
            <person name="de Brujin I."/>
            <person name="Lundin D."/>
            <person name="Andersson A."/>
            <person name="Bertilsson S."/>
            <person name="Dopson M."/>
        </authorList>
    </citation>
    <scope>NUCLEOTIDE SEQUENCE</scope>
    <source>
        <strain evidence="1">MM415B02780</strain>
    </source>
</reference>
<organism evidence="1">
    <name type="scientific">viral metagenome</name>
    <dbReference type="NCBI Taxonomy" id="1070528"/>
    <lineage>
        <taxon>unclassified sequences</taxon>
        <taxon>metagenomes</taxon>
        <taxon>organismal metagenomes</taxon>
    </lineage>
</organism>
<name>A0A6M3L1T2_9ZZZZ</name>
<accession>A0A6M3L1T2</accession>
<evidence type="ECO:0000313" key="1">
    <source>
        <dbReference type="EMBL" id="QJA88329.1"/>
    </source>
</evidence>